<accession>A0A8E6EWZ7</accession>
<feature type="active site" description="Nucleophile" evidence="10">
    <location>
        <position position="104"/>
    </location>
</feature>
<organism evidence="13 14">
    <name type="scientific">Telmatocola sphagniphila</name>
    <dbReference type="NCBI Taxonomy" id="1123043"/>
    <lineage>
        <taxon>Bacteria</taxon>
        <taxon>Pseudomonadati</taxon>
        <taxon>Planctomycetota</taxon>
        <taxon>Planctomycetia</taxon>
        <taxon>Gemmatales</taxon>
        <taxon>Gemmataceae</taxon>
    </lineage>
</organism>
<reference evidence="13" key="1">
    <citation type="submission" date="2021-05" db="EMBL/GenBank/DDBJ databases">
        <title>Complete genome sequence of the cellulolytic planctomycete Telmatocola sphagniphila SP2T and characterization of the first cellulase from planctomycetes.</title>
        <authorList>
            <person name="Rakitin A.L."/>
            <person name="Beletsky A.V."/>
            <person name="Naumoff D.G."/>
            <person name="Kulichevskaya I.S."/>
            <person name="Mardanov A.V."/>
            <person name="Ravin N.V."/>
            <person name="Dedysh S.N."/>
        </authorList>
    </citation>
    <scope>NUCLEOTIDE SEQUENCE</scope>
    <source>
        <strain evidence="13">SP2T</strain>
    </source>
</reference>
<feature type="binding site" evidence="10">
    <location>
        <position position="33"/>
    </location>
    <ligand>
        <name>ATP</name>
        <dbReference type="ChEBI" id="CHEBI:30616"/>
    </ligand>
</feature>
<feature type="binding site" evidence="10">
    <location>
        <position position="128"/>
    </location>
    <ligand>
        <name>ATP</name>
        <dbReference type="ChEBI" id="CHEBI:30616"/>
    </ligand>
</feature>
<feature type="site" description="Interaction with tRNA" evidence="10">
    <location>
        <position position="341"/>
    </location>
</feature>
<comment type="caution">
    <text evidence="10">Lacks conserved residue(s) required for the propagation of feature annotation.</text>
</comment>
<dbReference type="InterPro" id="IPR046884">
    <property type="entry name" value="MnmA-like_central"/>
</dbReference>
<dbReference type="Gene3D" id="2.30.30.280">
    <property type="entry name" value="Adenine nucleotide alpha hydrolases-like domains"/>
    <property type="match status" value="1"/>
</dbReference>
<dbReference type="GO" id="GO:0103016">
    <property type="term" value="F:tRNA-uridine 2-sulfurtransferase activity"/>
    <property type="evidence" value="ECO:0007669"/>
    <property type="project" value="UniProtKB-EC"/>
</dbReference>
<keyword evidence="4 10" id="KW-0819">tRNA processing</keyword>
<keyword evidence="3 10" id="KW-0808">Transferase</keyword>
<feature type="site" description="Interaction with tRNA" evidence="10">
    <location>
        <position position="129"/>
    </location>
</feature>
<evidence type="ECO:0000256" key="1">
    <source>
        <dbReference type="ARBA" id="ARBA00022490"/>
    </source>
</evidence>
<dbReference type="NCBIfam" id="TIGR00420">
    <property type="entry name" value="trmU"/>
    <property type="match status" value="1"/>
</dbReference>
<evidence type="ECO:0000259" key="12">
    <source>
        <dbReference type="Pfam" id="PF20259"/>
    </source>
</evidence>
<evidence type="ECO:0000256" key="9">
    <source>
        <dbReference type="ARBA" id="ARBA00051542"/>
    </source>
</evidence>
<name>A0A8E6EWZ7_9BACT</name>
<dbReference type="PANTHER" id="PTHR11933">
    <property type="entry name" value="TRNA 5-METHYLAMINOMETHYL-2-THIOURIDYLATE -METHYLTRANSFERASE"/>
    <property type="match status" value="1"/>
</dbReference>
<dbReference type="NCBIfam" id="NF001138">
    <property type="entry name" value="PRK00143.1"/>
    <property type="match status" value="1"/>
</dbReference>
<keyword evidence="7 10" id="KW-0694">RNA-binding</keyword>
<dbReference type="InterPro" id="IPR014729">
    <property type="entry name" value="Rossmann-like_a/b/a_fold"/>
</dbReference>
<keyword evidence="2 10" id="KW-0820">tRNA-binding</keyword>
<comment type="function">
    <text evidence="10">Catalyzes the 2-thiolation of uridine at the wobble position (U34) of tRNA, leading to the formation of s(2)U34.</text>
</comment>
<dbReference type="Pfam" id="PF20259">
    <property type="entry name" value="tRNA_Me_trans_M"/>
    <property type="match status" value="1"/>
</dbReference>
<dbReference type="AlphaFoldDB" id="A0A8E6EWZ7"/>
<dbReference type="EMBL" id="CP074694">
    <property type="protein sequence ID" value="QVL31103.1"/>
    <property type="molecule type" value="Genomic_DNA"/>
</dbReference>
<dbReference type="EC" id="2.8.1.13" evidence="10"/>
<comment type="subcellular location">
    <subcellularLocation>
        <location evidence="10">Cytoplasm</location>
    </subcellularLocation>
</comment>
<dbReference type="InterPro" id="IPR004506">
    <property type="entry name" value="MnmA-like"/>
</dbReference>
<dbReference type="CDD" id="cd01998">
    <property type="entry name" value="MnmA_TRMU-like"/>
    <property type="match status" value="1"/>
</dbReference>
<dbReference type="FunFam" id="2.40.30.10:FF:000023">
    <property type="entry name" value="tRNA-specific 2-thiouridylase MnmA"/>
    <property type="match status" value="1"/>
</dbReference>
<dbReference type="Pfam" id="PF03054">
    <property type="entry name" value="tRNA_Me_trans"/>
    <property type="match status" value="1"/>
</dbReference>
<keyword evidence="6 10" id="KW-0067">ATP-binding</keyword>
<feature type="active site" description="Cysteine persulfide intermediate" evidence="10">
    <location>
        <position position="202"/>
    </location>
</feature>
<feature type="region of interest" description="Interaction with tRNA" evidence="10">
    <location>
        <begin position="151"/>
        <end position="153"/>
    </location>
</feature>
<dbReference type="Proteomes" id="UP000676194">
    <property type="component" value="Chromosome"/>
</dbReference>
<feature type="domain" description="tRNA-specific 2-thiouridylase MnmA-like C-terminal" evidence="11">
    <location>
        <begin position="283"/>
        <end position="357"/>
    </location>
</feature>
<dbReference type="GO" id="GO:0002143">
    <property type="term" value="P:tRNA wobble position uridine thiolation"/>
    <property type="evidence" value="ECO:0007669"/>
    <property type="project" value="TreeGrafter"/>
</dbReference>
<dbReference type="KEGG" id="tsph:KIH39_19960"/>
<evidence type="ECO:0000256" key="2">
    <source>
        <dbReference type="ARBA" id="ARBA00022555"/>
    </source>
</evidence>
<evidence type="ECO:0000256" key="4">
    <source>
        <dbReference type="ARBA" id="ARBA00022694"/>
    </source>
</evidence>
<gene>
    <name evidence="10 13" type="primary">mnmA</name>
    <name evidence="13" type="ORF">KIH39_19960</name>
</gene>
<dbReference type="HAMAP" id="MF_00144">
    <property type="entry name" value="tRNA_thiouridyl_MnmA"/>
    <property type="match status" value="1"/>
</dbReference>
<evidence type="ECO:0000256" key="6">
    <source>
        <dbReference type="ARBA" id="ARBA00022840"/>
    </source>
</evidence>
<evidence type="ECO:0000256" key="10">
    <source>
        <dbReference type="HAMAP-Rule" id="MF_00144"/>
    </source>
</evidence>
<evidence type="ECO:0000256" key="8">
    <source>
        <dbReference type="ARBA" id="ARBA00023157"/>
    </source>
</evidence>
<feature type="domain" description="tRNA-specific 2-thiouridylase MnmA-like central" evidence="12">
    <location>
        <begin position="223"/>
        <end position="274"/>
    </location>
</feature>
<dbReference type="RefSeq" id="WP_213494984.1">
    <property type="nucleotide sequence ID" value="NZ_CP074694.1"/>
</dbReference>
<evidence type="ECO:0000259" key="11">
    <source>
        <dbReference type="Pfam" id="PF20258"/>
    </source>
</evidence>
<keyword evidence="5 10" id="KW-0547">Nucleotide-binding</keyword>
<dbReference type="FunFam" id="3.40.50.620:FF:000115">
    <property type="entry name" value="tRNA-specific 2-thiouridylase MnmA"/>
    <property type="match status" value="1"/>
</dbReference>
<keyword evidence="1 10" id="KW-0963">Cytoplasm</keyword>
<protein>
    <recommendedName>
        <fullName evidence="10">tRNA-specific 2-thiouridylase MnmA</fullName>
        <ecNumber evidence="10">2.8.1.13</ecNumber>
    </recommendedName>
</protein>
<dbReference type="Gene3D" id="3.40.50.620">
    <property type="entry name" value="HUPs"/>
    <property type="match status" value="1"/>
</dbReference>
<keyword evidence="8" id="KW-1015">Disulfide bond</keyword>
<feature type="region of interest" description="Interaction with tRNA" evidence="10">
    <location>
        <begin position="308"/>
        <end position="309"/>
    </location>
</feature>
<dbReference type="PANTHER" id="PTHR11933:SF5">
    <property type="entry name" value="MITOCHONDRIAL TRNA-SPECIFIC 2-THIOURIDYLASE 1"/>
    <property type="match status" value="1"/>
</dbReference>
<evidence type="ECO:0000313" key="13">
    <source>
        <dbReference type="EMBL" id="QVL31103.1"/>
    </source>
</evidence>
<dbReference type="Gene3D" id="2.40.30.10">
    <property type="entry name" value="Translation factors"/>
    <property type="match status" value="1"/>
</dbReference>
<evidence type="ECO:0000256" key="7">
    <source>
        <dbReference type="ARBA" id="ARBA00022884"/>
    </source>
</evidence>
<dbReference type="GO" id="GO:0005524">
    <property type="term" value="F:ATP binding"/>
    <property type="evidence" value="ECO:0007669"/>
    <property type="project" value="UniProtKB-KW"/>
</dbReference>
<comment type="catalytic activity">
    <reaction evidence="9 10">
        <text>S-sulfanyl-L-cysteinyl-[protein] + uridine(34) in tRNA + AH2 + ATP = 2-thiouridine(34) in tRNA + L-cysteinyl-[protein] + A + AMP + diphosphate + H(+)</text>
        <dbReference type="Rhea" id="RHEA:47032"/>
        <dbReference type="Rhea" id="RHEA-COMP:10131"/>
        <dbReference type="Rhea" id="RHEA-COMP:11726"/>
        <dbReference type="Rhea" id="RHEA-COMP:11727"/>
        <dbReference type="Rhea" id="RHEA-COMP:11728"/>
        <dbReference type="ChEBI" id="CHEBI:13193"/>
        <dbReference type="ChEBI" id="CHEBI:15378"/>
        <dbReference type="ChEBI" id="CHEBI:17499"/>
        <dbReference type="ChEBI" id="CHEBI:29950"/>
        <dbReference type="ChEBI" id="CHEBI:30616"/>
        <dbReference type="ChEBI" id="CHEBI:33019"/>
        <dbReference type="ChEBI" id="CHEBI:61963"/>
        <dbReference type="ChEBI" id="CHEBI:65315"/>
        <dbReference type="ChEBI" id="CHEBI:87170"/>
        <dbReference type="ChEBI" id="CHEBI:456215"/>
        <dbReference type="EC" id="2.8.1.13"/>
    </reaction>
</comment>
<dbReference type="InterPro" id="IPR046885">
    <property type="entry name" value="MnmA-like_C"/>
</dbReference>
<proteinExistence type="inferred from homology"/>
<dbReference type="InterPro" id="IPR023382">
    <property type="entry name" value="MnmA-like_central_sf"/>
</dbReference>
<sequence>MKKVVLAMSGGVDSSASAVLLKRQGYEVVGLFMRTGVHATETDCRPDNKKGCCSAIDSNDARRVADKLDIPFYALDFEREFDQIIDYFTDEYLRGRTPNPCVVCNNWLKFGKLWEFGKQLNADFIATGHYAQVLRDGSGNAELHRGVDPDKDQSYVLHGIKKEVLDHLLFPVGGYKKPEIREIAREAGLVRVADKPDSVEICFVPDGDHAALIRRRRPELATAGQVVDTDGAILGEHDGYERFTIGQRKGLGIATDRKRFVLEIIPESKTVVLGDRENLLSVGLLGKEINWLCPVPLNEPMRCAAKIRYRHSAVPATVRAGEDGTVTVDFEEPQSAVTPGQAVVFYDGNRVLGGGWIDSRY</sequence>
<dbReference type="GO" id="GO:0000049">
    <property type="term" value="F:tRNA binding"/>
    <property type="evidence" value="ECO:0007669"/>
    <property type="project" value="UniProtKB-KW"/>
</dbReference>
<feature type="binding site" evidence="10">
    <location>
        <begin position="7"/>
        <end position="14"/>
    </location>
    <ligand>
        <name>ATP</name>
        <dbReference type="ChEBI" id="CHEBI:30616"/>
    </ligand>
</feature>
<dbReference type="SUPFAM" id="SSF52402">
    <property type="entry name" value="Adenine nucleotide alpha hydrolases-like"/>
    <property type="match status" value="1"/>
</dbReference>
<evidence type="ECO:0000256" key="5">
    <source>
        <dbReference type="ARBA" id="ARBA00022741"/>
    </source>
</evidence>
<evidence type="ECO:0000313" key="14">
    <source>
        <dbReference type="Proteomes" id="UP000676194"/>
    </source>
</evidence>
<evidence type="ECO:0000256" key="3">
    <source>
        <dbReference type="ARBA" id="ARBA00022679"/>
    </source>
</evidence>
<dbReference type="GO" id="GO:0005737">
    <property type="term" value="C:cytoplasm"/>
    <property type="evidence" value="ECO:0007669"/>
    <property type="project" value="UniProtKB-SubCell"/>
</dbReference>
<dbReference type="Pfam" id="PF20258">
    <property type="entry name" value="tRNA_Me_trans_C"/>
    <property type="match status" value="1"/>
</dbReference>
<comment type="similarity">
    <text evidence="10">Belongs to the MnmA/TRMU family.</text>
</comment>
<keyword evidence="14" id="KW-1185">Reference proteome</keyword>